<comment type="similarity">
    <text evidence="1">Belongs to the short-chain dehydrogenases/reductases (SDR) family.</text>
</comment>
<dbReference type="SUPFAM" id="SSF51735">
    <property type="entry name" value="NAD(P)-binding Rossmann-fold domains"/>
    <property type="match status" value="1"/>
</dbReference>
<dbReference type="PRINTS" id="PR00080">
    <property type="entry name" value="SDRFAMILY"/>
</dbReference>
<protein>
    <submittedName>
        <fullName evidence="2">Putative Glucose and ribitol dehydrogenase homolog 2</fullName>
    </submittedName>
</protein>
<gene>
    <name evidence="2" type="ORF">SBA5_110024</name>
</gene>
<evidence type="ECO:0000313" key="3">
    <source>
        <dbReference type="Proteomes" id="UP000239735"/>
    </source>
</evidence>
<dbReference type="PROSITE" id="PS00061">
    <property type="entry name" value="ADH_SHORT"/>
    <property type="match status" value="1"/>
</dbReference>
<organism evidence="2 3">
    <name type="scientific">Candidatus Sulfuritelmatomonas gaucii</name>
    <dbReference type="NCBI Taxonomy" id="2043161"/>
    <lineage>
        <taxon>Bacteria</taxon>
        <taxon>Pseudomonadati</taxon>
        <taxon>Acidobacteriota</taxon>
        <taxon>Terriglobia</taxon>
        <taxon>Terriglobales</taxon>
        <taxon>Acidobacteriaceae</taxon>
        <taxon>Candidatus Sulfuritelmatomonas</taxon>
    </lineage>
</organism>
<dbReference type="PANTHER" id="PTHR43975:SF2">
    <property type="entry name" value="EG:BACR7A4.14 PROTEIN-RELATED"/>
    <property type="match status" value="1"/>
</dbReference>
<name>A0A2N9L3P6_9BACT</name>
<dbReference type="Gene3D" id="3.40.50.720">
    <property type="entry name" value="NAD(P)-binding Rossmann-like Domain"/>
    <property type="match status" value="1"/>
</dbReference>
<dbReference type="Pfam" id="PF13561">
    <property type="entry name" value="adh_short_C2"/>
    <property type="match status" value="1"/>
</dbReference>
<dbReference type="EMBL" id="OKRB01000013">
    <property type="protein sequence ID" value="SPE17664.1"/>
    <property type="molecule type" value="Genomic_DNA"/>
</dbReference>
<dbReference type="InterPro" id="IPR036291">
    <property type="entry name" value="NAD(P)-bd_dom_sf"/>
</dbReference>
<dbReference type="Proteomes" id="UP000239735">
    <property type="component" value="Unassembled WGS sequence"/>
</dbReference>
<proteinExistence type="inferred from homology"/>
<dbReference type="OrthoDB" id="110471at2"/>
<dbReference type="PRINTS" id="PR00081">
    <property type="entry name" value="GDHRDH"/>
</dbReference>
<dbReference type="CDD" id="cd05233">
    <property type="entry name" value="SDR_c"/>
    <property type="match status" value="1"/>
</dbReference>
<evidence type="ECO:0000313" key="2">
    <source>
        <dbReference type="EMBL" id="SPE17664.1"/>
    </source>
</evidence>
<dbReference type="PANTHER" id="PTHR43975">
    <property type="entry name" value="ZGC:101858"/>
    <property type="match status" value="1"/>
</dbReference>
<accession>A0A2N9L3P6</accession>
<dbReference type="AlphaFoldDB" id="A0A2N9L3P6"/>
<sequence>MSESKLPASTRLKDKVILVTGSTTGIGEGMVRIFAREGAQVMIHGRRRDQAEKLAEEIGSNAAFVVGALEDPEVPAALIDKTVARFGRIDGLVNNAALMTRGTIEETDFEAFDRTIAVNLKAPFFLIRSVLPHFRRQGGGRILNIGSVNAYCGERSQCIYSTCKGALMTLTRNVADAHGAEGIRVNLLNVGWTLTPNEYALKMKEGLPEDWPTRLPKVFAPAGRLLSPEDVAWAAVYFLSDEAALVNGTVLDLSQYPMIGRNPPKAVEP</sequence>
<dbReference type="InterPro" id="IPR002347">
    <property type="entry name" value="SDR_fam"/>
</dbReference>
<dbReference type="InterPro" id="IPR020904">
    <property type="entry name" value="Sc_DH/Rdtase_CS"/>
</dbReference>
<reference evidence="3" key="1">
    <citation type="submission" date="2018-02" db="EMBL/GenBank/DDBJ databases">
        <authorList>
            <person name="Hausmann B."/>
        </authorList>
    </citation>
    <scope>NUCLEOTIDE SEQUENCE [LARGE SCALE GENOMIC DNA]</scope>
    <source>
        <strain evidence="3">Peat soil MAG SbA5</strain>
    </source>
</reference>
<evidence type="ECO:0000256" key="1">
    <source>
        <dbReference type="ARBA" id="ARBA00006484"/>
    </source>
</evidence>
<dbReference type="NCBIfam" id="NF004847">
    <property type="entry name" value="PRK06198.1"/>
    <property type="match status" value="1"/>
</dbReference>
<dbReference type="FunFam" id="3.40.50.720:FF:000084">
    <property type="entry name" value="Short-chain dehydrogenase reductase"/>
    <property type="match status" value="1"/>
</dbReference>